<evidence type="ECO:0000256" key="1">
    <source>
        <dbReference type="ARBA" id="ARBA00004123"/>
    </source>
</evidence>
<evidence type="ECO:0000256" key="2">
    <source>
        <dbReference type="ARBA" id="ARBA00022664"/>
    </source>
</evidence>
<reference evidence="11" key="2">
    <citation type="journal article" date="2020" name="Nat. Commun.">
        <title>Large-scale genome sequencing of mycorrhizal fungi provides insights into the early evolution of symbiotic traits.</title>
        <authorList>
            <person name="Miyauchi S."/>
            <person name="Kiss E."/>
            <person name="Kuo A."/>
            <person name="Drula E."/>
            <person name="Kohler A."/>
            <person name="Sanchez-Garcia M."/>
            <person name="Morin E."/>
            <person name="Andreopoulos B."/>
            <person name="Barry K.W."/>
            <person name="Bonito G."/>
            <person name="Buee M."/>
            <person name="Carver A."/>
            <person name="Chen C."/>
            <person name="Cichocki N."/>
            <person name="Clum A."/>
            <person name="Culley D."/>
            <person name="Crous P.W."/>
            <person name="Fauchery L."/>
            <person name="Girlanda M."/>
            <person name="Hayes R.D."/>
            <person name="Keri Z."/>
            <person name="LaButti K."/>
            <person name="Lipzen A."/>
            <person name="Lombard V."/>
            <person name="Magnuson J."/>
            <person name="Maillard F."/>
            <person name="Murat C."/>
            <person name="Nolan M."/>
            <person name="Ohm R.A."/>
            <person name="Pangilinan J."/>
            <person name="Pereira M.F."/>
            <person name="Perotto S."/>
            <person name="Peter M."/>
            <person name="Pfister S."/>
            <person name="Riley R."/>
            <person name="Sitrit Y."/>
            <person name="Stielow J.B."/>
            <person name="Szollosi G."/>
            <person name="Zifcakova L."/>
            <person name="Stursova M."/>
            <person name="Spatafora J.W."/>
            <person name="Tedersoo L."/>
            <person name="Vaario L.M."/>
            <person name="Yamada A."/>
            <person name="Yan M."/>
            <person name="Wang P."/>
            <person name="Xu J."/>
            <person name="Bruns T."/>
            <person name="Baldrian P."/>
            <person name="Vilgalys R."/>
            <person name="Dunand C."/>
            <person name="Henrissat B."/>
            <person name="Grigoriev I.V."/>
            <person name="Hibbett D."/>
            <person name="Nagy L.G."/>
            <person name="Martin F.M."/>
        </authorList>
    </citation>
    <scope>NUCLEOTIDE SEQUENCE</scope>
    <source>
        <strain evidence="11">Prilba</strain>
    </source>
</reference>
<keyword evidence="6" id="KW-0862">Zinc</keyword>
<feature type="compositionally biased region" description="Basic residues" evidence="9">
    <location>
        <begin position="98"/>
        <end position="108"/>
    </location>
</feature>
<gene>
    <name evidence="11" type="ORF">DFH94DRAFT_233796</name>
</gene>
<dbReference type="InterPro" id="IPR001878">
    <property type="entry name" value="Znf_CCHC"/>
</dbReference>
<dbReference type="GO" id="GO:0071036">
    <property type="term" value="P:nuclear polyadenylation-dependent snoRNA catabolic process"/>
    <property type="evidence" value="ECO:0007669"/>
    <property type="project" value="TreeGrafter"/>
</dbReference>
<keyword evidence="3" id="KW-0479">Metal-binding</keyword>
<evidence type="ECO:0000256" key="3">
    <source>
        <dbReference type="ARBA" id="ARBA00022723"/>
    </source>
</evidence>
<dbReference type="Gene3D" id="4.10.60.10">
    <property type="entry name" value="Zinc finger, CCHC-type"/>
    <property type="match status" value="2"/>
</dbReference>
<dbReference type="GO" id="GO:0071035">
    <property type="term" value="P:nuclear polyadenylation-dependent rRNA catabolic process"/>
    <property type="evidence" value="ECO:0007669"/>
    <property type="project" value="TreeGrafter"/>
</dbReference>
<reference evidence="11" key="1">
    <citation type="submission" date="2019-10" db="EMBL/GenBank/DDBJ databases">
        <authorList>
            <consortium name="DOE Joint Genome Institute"/>
            <person name="Kuo A."/>
            <person name="Miyauchi S."/>
            <person name="Kiss E."/>
            <person name="Drula E."/>
            <person name="Kohler A."/>
            <person name="Sanchez-Garcia M."/>
            <person name="Andreopoulos B."/>
            <person name="Barry K.W."/>
            <person name="Bonito G."/>
            <person name="Buee M."/>
            <person name="Carver A."/>
            <person name="Chen C."/>
            <person name="Cichocki N."/>
            <person name="Clum A."/>
            <person name="Culley D."/>
            <person name="Crous P.W."/>
            <person name="Fauchery L."/>
            <person name="Girlanda M."/>
            <person name="Hayes R."/>
            <person name="Keri Z."/>
            <person name="LaButti K."/>
            <person name="Lipzen A."/>
            <person name="Lombard V."/>
            <person name="Magnuson J."/>
            <person name="Maillard F."/>
            <person name="Morin E."/>
            <person name="Murat C."/>
            <person name="Nolan M."/>
            <person name="Ohm R."/>
            <person name="Pangilinan J."/>
            <person name="Pereira M."/>
            <person name="Perotto S."/>
            <person name="Peter M."/>
            <person name="Riley R."/>
            <person name="Sitrit Y."/>
            <person name="Stielow B."/>
            <person name="Szollosi G."/>
            <person name="Zifcakova L."/>
            <person name="Stursova M."/>
            <person name="Spatafora J.W."/>
            <person name="Tedersoo L."/>
            <person name="Vaario L.-M."/>
            <person name="Yamada A."/>
            <person name="Yan M."/>
            <person name="Wang P."/>
            <person name="Xu J."/>
            <person name="Bruns T."/>
            <person name="Baldrian P."/>
            <person name="Vilgalys R."/>
            <person name="Henrissat B."/>
            <person name="Grigoriev I.V."/>
            <person name="Hibbett D."/>
            <person name="Nagy L.G."/>
            <person name="Martin F.M."/>
        </authorList>
    </citation>
    <scope>NUCLEOTIDE SEQUENCE</scope>
    <source>
        <strain evidence="11">Prilba</strain>
    </source>
</reference>
<protein>
    <recommendedName>
        <fullName evidence="10">CCHC-type domain-containing protein</fullName>
    </recommendedName>
</protein>
<dbReference type="AlphaFoldDB" id="A0A9P5N213"/>
<dbReference type="SMART" id="SM00343">
    <property type="entry name" value="ZnF_C2HC"/>
    <property type="match status" value="5"/>
</dbReference>
<dbReference type="PANTHER" id="PTHR46543:SF1">
    <property type="entry name" value="ZINC FINGER CCHC DOMAIN-CONTAINING PROTEIN 7"/>
    <property type="match status" value="1"/>
</dbReference>
<feature type="compositionally biased region" description="Basic and acidic residues" evidence="9">
    <location>
        <begin position="496"/>
        <end position="512"/>
    </location>
</feature>
<dbReference type="InterPro" id="IPR051644">
    <property type="entry name" value="TRAMP_AT-DNA-binding"/>
</dbReference>
<evidence type="ECO:0000256" key="7">
    <source>
        <dbReference type="ARBA" id="ARBA00023242"/>
    </source>
</evidence>
<evidence type="ECO:0000256" key="9">
    <source>
        <dbReference type="SAM" id="MobiDB-lite"/>
    </source>
</evidence>
<keyword evidence="5 8" id="KW-0863">Zinc-finger</keyword>
<name>A0A9P5N213_9AGAM</name>
<feature type="region of interest" description="Disordered" evidence="9">
    <location>
        <begin position="1"/>
        <end position="124"/>
    </location>
</feature>
<organism evidence="11 12">
    <name type="scientific">Russula ochroleuca</name>
    <dbReference type="NCBI Taxonomy" id="152965"/>
    <lineage>
        <taxon>Eukaryota</taxon>
        <taxon>Fungi</taxon>
        <taxon>Dikarya</taxon>
        <taxon>Basidiomycota</taxon>
        <taxon>Agaricomycotina</taxon>
        <taxon>Agaricomycetes</taxon>
        <taxon>Russulales</taxon>
        <taxon>Russulaceae</taxon>
        <taxon>Russula</taxon>
    </lineage>
</organism>
<evidence type="ECO:0000256" key="8">
    <source>
        <dbReference type="PROSITE-ProRule" id="PRU00047"/>
    </source>
</evidence>
<dbReference type="GO" id="GO:0071039">
    <property type="term" value="P:nuclear polyadenylation-dependent CUT catabolic process"/>
    <property type="evidence" value="ECO:0007669"/>
    <property type="project" value="TreeGrafter"/>
</dbReference>
<dbReference type="OrthoDB" id="7608935at2759"/>
<comment type="caution">
    <text evidence="11">The sequence shown here is derived from an EMBL/GenBank/DDBJ whole genome shotgun (WGS) entry which is preliminary data.</text>
</comment>
<dbReference type="Proteomes" id="UP000759537">
    <property type="component" value="Unassembled WGS sequence"/>
</dbReference>
<feature type="compositionally biased region" description="Basic and acidic residues" evidence="9">
    <location>
        <begin position="525"/>
        <end position="534"/>
    </location>
</feature>
<feature type="domain" description="CCHC-type" evidence="10">
    <location>
        <begin position="278"/>
        <end position="293"/>
    </location>
</feature>
<keyword evidence="12" id="KW-1185">Reference proteome</keyword>
<dbReference type="GO" id="GO:0008270">
    <property type="term" value="F:zinc ion binding"/>
    <property type="evidence" value="ECO:0007669"/>
    <property type="project" value="UniProtKB-KW"/>
</dbReference>
<evidence type="ECO:0000313" key="12">
    <source>
        <dbReference type="Proteomes" id="UP000759537"/>
    </source>
</evidence>
<dbReference type="GO" id="GO:0031499">
    <property type="term" value="C:TRAMP complex"/>
    <property type="evidence" value="ECO:0007669"/>
    <property type="project" value="TreeGrafter"/>
</dbReference>
<feature type="compositionally biased region" description="Basic and acidic residues" evidence="9">
    <location>
        <begin position="63"/>
        <end position="73"/>
    </location>
</feature>
<dbReference type="GO" id="GO:0071031">
    <property type="term" value="P:nuclear mRNA surveillance of mRNA 3'-end processing"/>
    <property type="evidence" value="ECO:0007669"/>
    <property type="project" value="TreeGrafter"/>
</dbReference>
<accession>A0A9P5N213</accession>
<dbReference type="PANTHER" id="PTHR46543">
    <property type="entry name" value="ZINC FINGER CCHC DOMAIN-CONTAINING PROTEIN 7"/>
    <property type="match status" value="1"/>
</dbReference>
<dbReference type="InterPro" id="IPR036875">
    <property type="entry name" value="Znf_CCHC_sf"/>
</dbReference>
<feature type="region of interest" description="Disordered" evidence="9">
    <location>
        <begin position="146"/>
        <end position="171"/>
    </location>
</feature>
<evidence type="ECO:0000313" key="11">
    <source>
        <dbReference type="EMBL" id="KAF8484465.1"/>
    </source>
</evidence>
<dbReference type="GO" id="GO:0003723">
    <property type="term" value="F:RNA binding"/>
    <property type="evidence" value="ECO:0007669"/>
    <property type="project" value="TreeGrafter"/>
</dbReference>
<comment type="subcellular location">
    <subcellularLocation>
        <location evidence="1">Nucleus</location>
    </subcellularLocation>
</comment>
<feature type="compositionally biased region" description="Polar residues" evidence="9">
    <location>
        <begin position="12"/>
        <end position="27"/>
    </location>
</feature>
<evidence type="ECO:0000256" key="5">
    <source>
        <dbReference type="ARBA" id="ARBA00022771"/>
    </source>
</evidence>
<dbReference type="GO" id="GO:0006397">
    <property type="term" value="P:mRNA processing"/>
    <property type="evidence" value="ECO:0007669"/>
    <property type="project" value="UniProtKB-KW"/>
</dbReference>
<dbReference type="GO" id="GO:0071038">
    <property type="term" value="P:TRAMP-dependent tRNA surveillance pathway"/>
    <property type="evidence" value="ECO:0007669"/>
    <property type="project" value="TreeGrafter"/>
</dbReference>
<feature type="compositionally biased region" description="Basic and acidic residues" evidence="9">
    <location>
        <begin position="603"/>
        <end position="640"/>
    </location>
</feature>
<evidence type="ECO:0000256" key="4">
    <source>
        <dbReference type="ARBA" id="ARBA00022737"/>
    </source>
</evidence>
<keyword evidence="2" id="KW-0507">mRNA processing</keyword>
<dbReference type="PROSITE" id="PS50158">
    <property type="entry name" value="ZF_CCHC"/>
    <property type="match status" value="2"/>
</dbReference>
<feature type="region of interest" description="Disordered" evidence="9">
    <location>
        <begin position="474"/>
        <end position="652"/>
    </location>
</feature>
<evidence type="ECO:0000256" key="6">
    <source>
        <dbReference type="ARBA" id="ARBA00022833"/>
    </source>
</evidence>
<evidence type="ECO:0000259" key="10">
    <source>
        <dbReference type="PROSITE" id="PS50158"/>
    </source>
</evidence>
<feature type="compositionally biased region" description="Basic and acidic residues" evidence="9">
    <location>
        <begin position="542"/>
        <end position="587"/>
    </location>
</feature>
<dbReference type="EMBL" id="WHVB01000003">
    <property type="protein sequence ID" value="KAF8484465.1"/>
    <property type="molecule type" value="Genomic_DNA"/>
</dbReference>
<keyword evidence="4" id="KW-0677">Repeat</keyword>
<dbReference type="SUPFAM" id="SSF57756">
    <property type="entry name" value="Retrovirus zinc finger-like domains"/>
    <property type="match status" value="1"/>
</dbReference>
<dbReference type="GO" id="GO:0071037">
    <property type="term" value="P:nuclear polyadenylation-dependent snRNA catabolic process"/>
    <property type="evidence" value="ECO:0007669"/>
    <property type="project" value="TreeGrafter"/>
</dbReference>
<keyword evidence="7" id="KW-0539">Nucleus</keyword>
<sequence length="652" mass="73617">MTSTAVPEIIDLTNTRPSSDNETQNIPRTAENLTDPDPEKSATRTPRKRKNGEAGRARGYPVKSRDGSLERGHAQSAEGSKPQLAEDAQDGIREPTGKKKRRSKKNKNKDKDSGPPSREDTQQDALLTFDDGQLFLVDTEPAAVPEGMAFDPTRDDKSAPSSSSQISGPLDKVPLLLPAHVSVLDPGDDLPVKIIQPAESDSDSESYIEYLDYDDRLAPDMVRYFEAPAEDQKQARFVCKRCGAESEHRTNECPIQICLTCGARDEHSTRSCPISKTCFTCGMKGHINKNCPNRHSRDRMNNFYDCDRCGSEKHNTNECPTIWRLYEYVTDRERVDILQLRESKLPLALGKGGEGYIANDEWCHNCGNSGHLGDDCEELPHPHDTPSTPSAFSLWNTLSGPFSDAAVAPVRARAPRDWENEETFGDGWGASAPINIGKRARNRDRERMERRALELLEQEQDDPGDWFANARNMRNRGVRGGGEGGPDAGGHGRGVGKKDAKIRIGRAWKSDDPPPSGKPSLLERVSNDDYDQRSRGHHHYGRDRDRDRDRDRGRERDHDHRDRGGWERNRDRERDRDRDRGRDRGRDDDGEGFGLRIRGSASRFDHTDSEVGERKGRRREESRNRSRDRERESRTSRDQGPRGPQYKGGYMR</sequence>
<feature type="compositionally biased region" description="Gly residues" evidence="9">
    <location>
        <begin position="478"/>
        <end position="493"/>
    </location>
</feature>
<proteinExistence type="predicted"/>
<feature type="domain" description="CCHC-type" evidence="10">
    <location>
        <begin position="363"/>
        <end position="378"/>
    </location>
</feature>
<feature type="compositionally biased region" description="Basic and acidic residues" evidence="9">
    <location>
        <begin position="109"/>
        <end position="121"/>
    </location>
</feature>